<dbReference type="KEGG" id="roz:CBI38_23090"/>
<dbReference type="OrthoDB" id="7376174at2"/>
<dbReference type="EMBL" id="CP021354">
    <property type="protein sequence ID" value="AWK74013.1"/>
    <property type="molecule type" value="Genomic_DNA"/>
</dbReference>
<evidence type="ECO:0000256" key="2">
    <source>
        <dbReference type="SAM" id="MobiDB-lite"/>
    </source>
</evidence>
<protein>
    <recommendedName>
        <fullName evidence="5">DUF2630 domain-containing protein</fullName>
    </recommendedName>
</protein>
<evidence type="ECO:0000313" key="3">
    <source>
        <dbReference type="EMBL" id="AWK74013.1"/>
    </source>
</evidence>
<dbReference type="Pfam" id="PF10944">
    <property type="entry name" value="DUF2630"/>
    <property type="match status" value="1"/>
</dbReference>
<evidence type="ECO:0000256" key="1">
    <source>
        <dbReference type="SAM" id="Coils"/>
    </source>
</evidence>
<dbReference type="RefSeq" id="WP_109332579.1">
    <property type="nucleotide sequence ID" value="NZ_CP021354.1"/>
</dbReference>
<reference evidence="3 4" key="1">
    <citation type="submission" date="2017-05" db="EMBL/GenBank/DDBJ databases">
        <title>Isolation of Rhodococcus sp. S2-17 biodegrading of BP-3.</title>
        <authorList>
            <person name="Lee Y."/>
            <person name="Kim K.H."/>
            <person name="Chun B.H."/>
            <person name="Jung H.S."/>
            <person name="Jeon C.O."/>
        </authorList>
    </citation>
    <scope>NUCLEOTIDE SEQUENCE [LARGE SCALE GENOMIC DNA]</scope>
    <source>
        <strain evidence="3 4">S2-17</strain>
    </source>
</reference>
<dbReference type="Proteomes" id="UP000245711">
    <property type="component" value="Chromosome"/>
</dbReference>
<evidence type="ECO:0000313" key="4">
    <source>
        <dbReference type="Proteomes" id="UP000245711"/>
    </source>
</evidence>
<gene>
    <name evidence="3" type="ORF">CBI38_23090</name>
</gene>
<keyword evidence="1" id="KW-0175">Coiled coil</keyword>
<name>A0A2S2BZK5_9NOCA</name>
<keyword evidence="4" id="KW-1185">Reference proteome</keyword>
<dbReference type="AlphaFoldDB" id="A0A2S2BZK5"/>
<evidence type="ECO:0008006" key="5">
    <source>
        <dbReference type="Google" id="ProtNLM"/>
    </source>
</evidence>
<sequence>MDNEEIEKRIQALVEQEHELRAQLQDSELAPEEERAQLAALETSLDQCWDLLRRRRARLDAGQNPDEASVRPASEVEDYLQ</sequence>
<feature type="region of interest" description="Disordered" evidence="2">
    <location>
        <begin position="60"/>
        <end position="81"/>
    </location>
</feature>
<feature type="coiled-coil region" evidence="1">
    <location>
        <begin position="3"/>
        <end position="30"/>
    </location>
</feature>
<proteinExistence type="predicted"/>
<accession>A0A2S2BZK5</accession>
<organism evidence="3 4">
    <name type="scientific">Rhodococcus oxybenzonivorans</name>
    <dbReference type="NCBI Taxonomy" id="1990687"/>
    <lineage>
        <taxon>Bacteria</taxon>
        <taxon>Bacillati</taxon>
        <taxon>Actinomycetota</taxon>
        <taxon>Actinomycetes</taxon>
        <taxon>Mycobacteriales</taxon>
        <taxon>Nocardiaceae</taxon>
        <taxon>Rhodococcus</taxon>
    </lineage>
</organism>
<dbReference type="InterPro" id="IPR020311">
    <property type="entry name" value="Uncharacterised_Rv0898c"/>
</dbReference>